<accession>A0ACC0P3S8</accession>
<gene>
    <name evidence="1" type="ORF">RHMOL_Rhmol04G0193500</name>
</gene>
<organism evidence="1 2">
    <name type="scientific">Rhododendron molle</name>
    <name type="common">Chinese azalea</name>
    <name type="synonym">Azalea mollis</name>
    <dbReference type="NCBI Taxonomy" id="49168"/>
    <lineage>
        <taxon>Eukaryota</taxon>
        <taxon>Viridiplantae</taxon>
        <taxon>Streptophyta</taxon>
        <taxon>Embryophyta</taxon>
        <taxon>Tracheophyta</taxon>
        <taxon>Spermatophyta</taxon>
        <taxon>Magnoliopsida</taxon>
        <taxon>eudicotyledons</taxon>
        <taxon>Gunneridae</taxon>
        <taxon>Pentapetalae</taxon>
        <taxon>asterids</taxon>
        <taxon>Ericales</taxon>
        <taxon>Ericaceae</taxon>
        <taxon>Ericoideae</taxon>
        <taxon>Rhodoreae</taxon>
        <taxon>Rhododendron</taxon>
    </lineage>
</organism>
<protein>
    <submittedName>
        <fullName evidence="1">Uncharacterized protein</fullName>
    </submittedName>
</protein>
<proteinExistence type="predicted"/>
<sequence>MRIRRVESQIRKRKQSSPAVMDLICRAHLEGLCLMPFLSLDWALITALVEQWRLEMHTFHMRPSELTITLQDVEILLGIPVGGRPVTGTTYIDPDDLCLRLLDEAPGDRDKKGGKVKLKCLRDRFNDIIEDGATTEVNWTPYSDEVVQSLPHYCRTGKAIWRATVTDILFFCGVSPTGESPLTIWVPPGHPPPSRAREWPHGKMLQSGQKDSAIEHSATVKTWDQRMQHVVSPDLPAYQFDDPYVVWYERITRRCISRVGAGIDRAI</sequence>
<evidence type="ECO:0000313" key="1">
    <source>
        <dbReference type="EMBL" id="KAI8559689.1"/>
    </source>
</evidence>
<comment type="caution">
    <text evidence="1">The sequence shown here is derived from an EMBL/GenBank/DDBJ whole genome shotgun (WGS) entry which is preliminary data.</text>
</comment>
<evidence type="ECO:0000313" key="2">
    <source>
        <dbReference type="Proteomes" id="UP001062846"/>
    </source>
</evidence>
<dbReference type="EMBL" id="CM046391">
    <property type="protein sequence ID" value="KAI8559689.1"/>
    <property type="molecule type" value="Genomic_DNA"/>
</dbReference>
<reference evidence="1" key="1">
    <citation type="submission" date="2022-02" db="EMBL/GenBank/DDBJ databases">
        <title>Plant Genome Project.</title>
        <authorList>
            <person name="Zhang R.-G."/>
        </authorList>
    </citation>
    <scope>NUCLEOTIDE SEQUENCE</scope>
    <source>
        <strain evidence="1">AT1</strain>
    </source>
</reference>
<keyword evidence="2" id="KW-1185">Reference proteome</keyword>
<name>A0ACC0P3S8_RHOML</name>
<dbReference type="Proteomes" id="UP001062846">
    <property type="component" value="Chromosome 4"/>
</dbReference>